<keyword evidence="9" id="KW-0732">Signal</keyword>
<organism evidence="11 12">
    <name type="scientific">Prymnesium parvum</name>
    <name type="common">Toxic golden alga</name>
    <dbReference type="NCBI Taxonomy" id="97485"/>
    <lineage>
        <taxon>Eukaryota</taxon>
        <taxon>Haptista</taxon>
        <taxon>Haptophyta</taxon>
        <taxon>Prymnesiophyceae</taxon>
        <taxon>Prymnesiales</taxon>
        <taxon>Prymnesiaceae</taxon>
        <taxon>Prymnesium</taxon>
    </lineage>
</organism>
<dbReference type="InterPro" id="IPR013320">
    <property type="entry name" value="ConA-like_dom_sf"/>
</dbReference>
<evidence type="ECO:0000256" key="5">
    <source>
        <dbReference type="ARBA" id="ARBA00023170"/>
    </source>
</evidence>
<keyword evidence="12" id="KW-1185">Reference proteome</keyword>
<keyword evidence="5" id="KW-0675">Receptor</keyword>
<feature type="chain" id="PRO_5044212272" description="Receptor ligand binding region domain-containing protein" evidence="9">
    <location>
        <begin position="32"/>
        <end position="3440"/>
    </location>
</feature>
<dbReference type="GO" id="GO:0016020">
    <property type="term" value="C:membrane"/>
    <property type="evidence" value="ECO:0007669"/>
    <property type="project" value="UniProtKB-SubCell"/>
</dbReference>
<dbReference type="InterPro" id="IPR051010">
    <property type="entry name" value="BCAA_transport"/>
</dbReference>
<reference evidence="11 12" key="1">
    <citation type="journal article" date="2024" name="Science">
        <title>Giant polyketide synthase enzymes in the biosynthesis of giant marine polyether toxins.</title>
        <authorList>
            <person name="Fallon T.R."/>
            <person name="Shende V.V."/>
            <person name="Wierzbicki I.H."/>
            <person name="Pendleton A.L."/>
            <person name="Watervoot N.F."/>
            <person name="Auber R.P."/>
            <person name="Gonzalez D.J."/>
            <person name="Wisecaver J.H."/>
            <person name="Moore B.S."/>
        </authorList>
    </citation>
    <scope>NUCLEOTIDE SEQUENCE [LARGE SCALE GENOMIC DNA]</scope>
    <source>
        <strain evidence="11 12">12B1</strain>
    </source>
</reference>
<dbReference type="PANTHER" id="PTHR30483:SF6">
    <property type="entry name" value="PERIPLASMIC BINDING PROTEIN OF ABC TRANSPORTER FOR NATURAL AMINO ACIDS"/>
    <property type="match status" value="1"/>
</dbReference>
<keyword evidence="3 8" id="KW-1133">Transmembrane helix</keyword>
<evidence type="ECO:0000256" key="3">
    <source>
        <dbReference type="ARBA" id="ARBA00022989"/>
    </source>
</evidence>
<evidence type="ECO:0000313" key="11">
    <source>
        <dbReference type="EMBL" id="KAL1512389.1"/>
    </source>
</evidence>
<feature type="domain" description="Receptor ligand binding region" evidence="10">
    <location>
        <begin position="1995"/>
        <end position="2359"/>
    </location>
</feature>
<evidence type="ECO:0000256" key="8">
    <source>
        <dbReference type="SAM" id="Phobius"/>
    </source>
</evidence>
<dbReference type="PRINTS" id="PR00248">
    <property type="entry name" value="GPCRMGR"/>
</dbReference>
<protein>
    <recommendedName>
        <fullName evidence="10">Receptor ligand binding region domain-containing protein</fullName>
    </recommendedName>
</protein>
<feature type="signal peptide" evidence="9">
    <location>
        <begin position="1"/>
        <end position="31"/>
    </location>
</feature>
<feature type="transmembrane region" description="Helical" evidence="8">
    <location>
        <begin position="2966"/>
        <end position="2991"/>
    </location>
</feature>
<accession>A0AB34J4V2</accession>
<feature type="transmembrane region" description="Helical" evidence="8">
    <location>
        <begin position="2817"/>
        <end position="2842"/>
    </location>
</feature>
<feature type="region of interest" description="Disordered" evidence="7">
    <location>
        <begin position="3151"/>
        <end position="3226"/>
    </location>
</feature>
<evidence type="ECO:0000256" key="2">
    <source>
        <dbReference type="ARBA" id="ARBA00022692"/>
    </source>
</evidence>
<dbReference type="InterPro" id="IPR028082">
    <property type="entry name" value="Peripla_BP_I"/>
</dbReference>
<dbReference type="EMBL" id="JBGBPQ010000013">
    <property type="protein sequence ID" value="KAL1512389.1"/>
    <property type="molecule type" value="Genomic_DNA"/>
</dbReference>
<evidence type="ECO:0000256" key="9">
    <source>
        <dbReference type="SAM" id="SignalP"/>
    </source>
</evidence>
<dbReference type="InterPro" id="IPR000337">
    <property type="entry name" value="GPCR_3"/>
</dbReference>
<dbReference type="GO" id="GO:0004930">
    <property type="term" value="F:G protein-coupled receptor activity"/>
    <property type="evidence" value="ECO:0007669"/>
    <property type="project" value="InterPro"/>
</dbReference>
<comment type="caution">
    <text evidence="11">The sequence shown here is derived from an EMBL/GenBank/DDBJ whole genome shotgun (WGS) entry which is preliminary data.</text>
</comment>
<feature type="transmembrane region" description="Helical" evidence="8">
    <location>
        <begin position="2927"/>
        <end position="2946"/>
    </location>
</feature>
<evidence type="ECO:0000259" key="10">
    <source>
        <dbReference type="Pfam" id="PF01094"/>
    </source>
</evidence>
<dbReference type="InterPro" id="IPR001828">
    <property type="entry name" value="ANF_lig-bd_rcpt"/>
</dbReference>
<feature type="compositionally biased region" description="Polar residues" evidence="7">
    <location>
        <begin position="3164"/>
        <end position="3193"/>
    </location>
</feature>
<feature type="transmembrane region" description="Helical" evidence="8">
    <location>
        <begin position="2900"/>
        <end position="2921"/>
    </location>
</feature>
<dbReference type="SUPFAM" id="SSF53822">
    <property type="entry name" value="Periplasmic binding protein-like I"/>
    <property type="match status" value="3"/>
</dbReference>
<dbReference type="Gene3D" id="2.60.120.200">
    <property type="match status" value="1"/>
</dbReference>
<keyword evidence="2 8" id="KW-0812">Transmembrane</keyword>
<feature type="transmembrane region" description="Helical" evidence="8">
    <location>
        <begin position="2713"/>
        <end position="2739"/>
    </location>
</feature>
<keyword evidence="4 8" id="KW-0472">Membrane</keyword>
<evidence type="ECO:0000313" key="12">
    <source>
        <dbReference type="Proteomes" id="UP001515480"/>
    </source>
</evidence>
<dbReference type="Pfam" id="PF13385">
    <property type="entry name" value="Laminin_G_3"/>
    <property type="match status" value="1"/>
</dbReference>
<sequence length="3440" mass="373433">MRSPVQTSRHLSQRAMILAAGLLLFLPLVHSIPGNCRAGGAGYAYAFNGLEGTTISLQWQTEPLSQVTLEYWLNLLDTHMNDQPVFAYSAFSSTGRYGEGGEPYENANELAMWHARSFARLSRATSWSADFPEPSTYARSGSWVHVALVWSADPTAGPNGQSALYINGSLVGNETICAVGTCDMGLPVQPGGIIHLGLEADRAWGDFDEWQALTGVVDEIRVWQVARTDAQIAADFHRAVSDRTGLNIYWQFDDALDSSTHATDSSGNARHGLVGRLASVENLLTYITGKASQPPRRPTRLPSTAPVVGDGPVASLILEGSNLLTLGSADPEDDDLVTVITSTPAHGTLSDATGARLAAGMVVHDPERRQNKRVWYTPSVFSTWERDNFTYSVSDGGANASGSVELERYSLPVPEDSQMDVPEDTFGFQVLGKPYLLSQSKEVSNLKVRITSLPTRGTLYQACFDGSIEAYTAICTDPTHAERINSTGTVLRDSRGVVMFMPLENEHDPENYTTFRYQFVDPENETLASAEATVLVRVSSVNDAPVGIPISGIVPTGPTTITLAGVDVDQADGDDGSAGRQFVRVTAFPRIGRLFQTNKSSIGALMDGTRVYEATVVEWASEVLRFSSQYSKCSLCAIWSGAEATGCNQGFTSATSSCRGSECAVEYGRPLVWGDGTCSDSSWHATNILGANDFFPEFGDSPLGYDLSHENSGKEFIELKFPSELYITGFDLYETLKPGAVFRVSSAPSYDDDNTVACCGPDFPPSGQCEGYPVCSTSTNWQTLWSGTAQSKRERSRLFQPPLCPLRQKSQVIRLDLDTAAVPGWNNFDAARLIGTLDMPAGDVIPDEDGVSQVTYIPRTGVHGTDEFYFQVTDCLAYGAATPIRVTTPAPAGAFEAAPYLKLHGTRESGRAVVLANLDAPTDAGATTLYQTFRDLLAQEEAGAEVSVELKGVRGITYLSLRGQQLLQPGDAASLPLALWSPELEITVGGIGEGELWFTLRSLTFRMQLEITTTVPVLNLGVLLPMFGTLEAGYGKETWSPRAGVYQAVREINNKTDGVADDLLLNTRLRIAYRDSKCDSALSLQAALHLTRDAFDGDGVRAIIGAGCSGASVPAEQVAAIGHVPIISPSSTSPALSDGKGHPYFLRTIPSDAFNAVAMVSILTQLWNYTSVALAHSNEAYGAGMADSFATLAFDAGVAIRTTQTFTKDATDFSAQHQALLRSESRVIVLLAQASDTSRFMRKALDVGVGGEGYLWLLADAAADSGLWERDEVLVADPALRLRVLRGAFALVANAQRPGVERYDAYLARRRRMRSTLETADGCDLELDDDGTLLWAQDHDGNASTPLACAGFDPARDGTYDAFGYDAVFAVAYAVHDLIEVQNRSSIKGSEMLEALIERVHFEGVTGLVDFYDASADPDRLFNGDRRVGVSYFLLNYAGNAEGLVTVGSWTRCTSEGCSWLEQWAPTPGVTMTFSTTDNQKPPQTAAKRPSVVRLGILLPMFGTAQAGYSPISWSPRAGVYQAVREINNKSDGVGDHLLPHTQLRIAYRDSKCDSARTLQAALQLVQDTFDGEGVHAIVGAACSGASVTAAQVAEGSRLPIISPTSTSPALSNGRTFPYFLRTVPTDQFASYGMVSVMRTLWNYSHLALVHSTDAYGQGVGDAFIQQAESSGLTLLTVQKFAKDAVDFSVQQRALRASGARVVVLCCQASDGSRFLRTAYEEGIGGEGFLWLGGDTLADSGLWSSDTVMSVDKEVRERVLKGFFALAPNGQPRGSAQYEAYLARRRRLSPHVGSGASCDLELDDDGTLLWAQDHDGNASTPLACAGFDPANDLSHDAFGYDAVFAVAYAVHDLIEVQNRSSVEGSEVLEALIERVHFEGVTGLVDFYDASADPDRLFNGDRRVGVLYNLVNYAGNAEGLVTVGSWTRCTSEGCSWLEQWTPAPGVTMTFSTTDNQKPPQTAAKRPSVVHLGVLLPMFSTPEAGYSPISWSPRAGVYQAVREINNKSDGVGDDLLPHTQLRIAYRDSKCDSPSTLSAILQLTQDAFGGEGVHAIVGAACSEASVTAAQVAASSRVPIISPAAHSPTLSDGRKYPFFLRTVASDALSSEGVVDILRTLFDYSSCAVVSSADGYGAESARAFADAAVLAGFSVSVSVSFSQGTTDLSPQLLQLQRSKSRVIVLFAKGAIGAHFIRTAQAANVGGEGFLLIFGDPTILDEVHWSESGSEVIGSFVLSPDGGKGTPAHDAFRARRRLLPPLQSDVSEECSLETDDEGSHHLWGQHRNNDPSAPFLCADDDPEHETSYDAFGYDAVFALAYALHDILEVRNRTEIDGGEVLDTLISEVDFEGLTGRIDFYDASGDPARLFHGDRRRDVTYTLQNYLGGREGLVTVGTWTAFASDASSQDYLWNPVPGMKLTFSTADNSRPPERASCAFGEVLSNDGICVCDQGFEAEDDGVSCRPCEPGRSSSPGLGNTSSSSGCTFCAENYYGSVESPLRCTSCNTLEGVRCPANTTASTLALHRGFWRHSVTTLETWPCKSQGSWSPCRGGVDAGDEGTGYCEAEYYGPRCELCRREDYYFDAGAISCRPCTDVRLQAAIAFGTIAACVVVVFGTLAELSRSAWDEDRLVRRLRQSAGQFKSLWLRAGMQCKLKTIIGFAQCISAVPSVFNVRLPDALREFEELHEWLQLPYKIGLTFAIDSTCLGQYNVRLLLTSLWPFALILLILAICAVRQAWLMGYFYLRSVSAKEWCNRELAGQVLQEGGPVILVLTFALVPAISSRIFRTFLCVRFQYDDDLSQTRRYMQEDLAVSCDSDAYSSAFVMGLLLTLLWPVGVPLLYAGLLWANREAIITGKKTQQSAAIGFLHNDYEPYAFFWEPLEMARKIVLTGGVLLMPETMEQGRLLVCLLLSIFFLTVQMITKPLYRVEDEAVVTIVQVVLVLMYLSLMVLKSCTLDEEICASYGFGENGVGLFLFFLIFSLSTLVLLIALSIFVMNAARERRQFEHGDSDSMQNKDLLALFSNPKLRVSQARALGLRPLSFGQDIKHLLRAMSIHEIAIEPAATLQDAQAAISKYRPRILVFSGHTVMGSLAFEDTSGRLDEHASAESIGKMLYDGRQSLLNLHVRQTDASARSTSRPCSNLAVDSIVDEESINISSRESVEEHSELSRTPTSPNDLSPFSPKSVSRLHSSSLNKYSKPSLRLSRLLRGDRESGRKKVGRALRVSTRAAESPPLPPGSALLRLECIVLNGCKTESIGRHLLSVARHVTVVCWSTLAEDNAARAFSVGFYQAVHTMLQKERQGTSHLSPWRRARGSGDKLKIELAFNAGCTSFVKEGFTFGDPEEYFHPRGHPHDYRPDYTSCINCTPPVHGECLMLRIVDGEVCVTRATEVIGSRKQRDSFAGMRESLLGVRESFLGLRMPRLRSSVEIVRRRSRMGSQAALNV</sequence>
<feature type="domain" description="Receptor ligand binding region" evidence="10">
    <location>
        <begin position="1520"/>
        <end position="1889"/>
    </location>
</feature>
<gene>
    <name evidence="11" type="ORF">AB1Y20_005647</name>
</gene>
<evidence type="ECO:0000256" key="6">
    <source>
        <dbReference type="ARBA" id="ARBA00023180"/>
    </source>
</evidence>
<dbReference type="PANTHER" id="PTHR30483">
    <property type="entry name" value="LEUCINE-SPECIFIC-BINDING PROTEIN"/>
    <property type="match status" value="1"/>
</dbReference>
<dbReference type="Pfam" id="PF01094">
    <property type="entry name" value="ANF_receptor"/>
    <property type="match status" value="3"/>
</dbReference>
<dbReference type="SUPFAM" id="SSF49899">
    <property type="entry name" value="Concanavalin A-like lectins/glucanases"/>
    <property type="match status" value="1"/>
</dbReference>
<dbReference type="Proteomes" id="UP001515480">
    <property type="component" value="Unassembled WGS sequence"/>
</dbReference>
<evidence type="ECO:0000256" key="7">
    <source>
        <dbReference type="SAM" id="MobiDB-lite"/>
    </source>
</evidence>
<name>A0AB34J4V2_PRYPA</name>
<proteinExistence type="predicted"/>
<evidence type="ECO:0000256" key="1">
    <source>
        <dbReference type="ARBA" id="ARBA00004141"/>
    </source>
</evidence>
<comment type="subcellular location">
    <subcellularLocation>
        <location evidence="1">Membrane</location>
        <topology evidence="1">Multi-pass membrane protein</topology>
    </subcellularLocation>
</comment>
<keyword evidence="6" id="KW-0325">Glycoprotein</keyword>
<feature type="transmembrane region" description="Helical" evidence="8">
    <location>
        <begin position="2760"/>
        <end position="2780"/>
    </location>
</feature>
<feature type="domain" description="Receptor ligand binding region" evidence="10">
    <location>
        <begin position="1046"/>
        <end position="1414"/>
    </location>
</feature>
<dbReference type="Gene3D" id="3.40.50.2300">
    <property type="match status" value="7"/>
</dbReference>
<evidence type="ECO:0000256" key="4">
    <source>
        <dbReference type="ARBA" id="ARBA00023136"/>
    </source>
</evidence>